<keyword evidence="11" id="KW-0220">Diaminopimelate biosynthesis</keyword>
<sequence length="401" mass="44086">MTVIVQKYGGSSVETIEKMKNVAQRIIKSKEEGKDVVVVVSAMGKTTNELLKKAKEAAKKPSKREIDMLISTGEQVSISLLAMILNDLGYPAISLTGFQAGIKTKGVHTKNKICDIEIEKITKHLDEGKIVVVAGFQGLNEKGDITTLGRGGSDTTAVALAAKLGCQCEIYTDVDGIYSVDPRVYKKAKKLSYISYEEMIEMSHLGAKVMEPRSVEIGQCYRVPIYVASSLKDCPGTYIKEVDEKMEQRGITGLSISENVLMITLNNVPYSPANVAEVFALLAKEEVVVDMISQTSPNEGVVNISFTTSKDDLLTVEEVIWKLKEKFPSLEHQLDTTIIKLSVVGSGMRTQWGVAAKLFELFAQNGIEFKQVTTSEISISYTINKEDKDEAVRVIAEHFNL</sequence>
<dbReference type="GO" id="GO:0009088">
    <property type="term" value="P:threonine biosynthetic process"/>
    <property type="evidence" value="ECO:0007669"/>
    <property type="project" value="UniProtKB-UniPathway"/>
</dbReference>
<dbReference type="OrthoDB" id="9799110at2"/>
<dbReference type="InterPro" id="IPR002912">
    <property type="entry name" value="ACT_dom"/>
</dbReference>
<evidence type="ECO:0000256" key="8">
    <source>
        <dbReference type="ARBA" id="ARBA00022741"/>
    </source>
</evidence>
<dbReference type="RefSeq" id="WP_091351458.1">
    <property type="nucleotide sequence ID" value="NZ_FOIF01000068.1"/>
</dbReference>
<dbReference type="Gene3D" id="3.30.2130.10">
    <property type="entry name" value="VC0802-like"/>
    <property type="match status" value="1"/>
</dbReference>
<dbReference type="GO" id="GO:0005829">
    <property type="term" value="C:cytosol"/>
    <property type="evidence" value="ECO:0007669"/>
    <property type="project" value="TreeGrafter"/>
</dbReference>
<comment type="pathway">
    <text evidence="3 16">Amino-acid biosynthesis; L-methionine biosynthesis via de novo pathway; L-homoserine from L-aspartate: step 1/3.</text>
</comment>
<feature type="binding site" evidence="14">
    <location>
        <position position="183"/>
    </location>
    <ligand>
        <name>ATP</name>
        <dbReference type="ChEBI" id="CHEBI:30616"/>
    </ligand>
</feature>
<evidence type="ECO:0000256" key="10">
    <source>
        <dbReference type="ARBA" id="ARBA00022840"/>
    </source>
</evidence>
<evidence type="ECO:0000256" key="2">
    <source>
        <dbReference type="ARBA" id="ARBA00004766"/>
    </source>
</evidence>
<feature type="domain" description="ACT" evidence="17">
    <location>
        <begin position="263"/>
        <end position="346"/>
    </location>
</feature>
<evidence type="ECO:0000259" key="17">
    <source>
        <dbReference type="PROSITE" id="PS51671"/>
    </source>
</evidence>
<evidence type="ECO:0000256" key="9">
    <source>
        <dbReference type="ARBA" id="ARBA00022777"/>
    </source>
</evidence>
<evidence type="ECO:0000256" key="11">
    <source>
        <dbReference type="ARBA" id="ARBA00022915"/>
    </source>
</evidence>
<dbReference type="Proteomes" id="UP000243819">
    <property type="component" value="Unassembled WGS sequence"/>
</dbReference>
<dbReference type="CDD" id="cd04913">
    <property type="entry name" value="ACT_AKii-LysC-BS-like_1"/>
    <property type="match status" value="1"/>
</dbReference>
<dbReference type="InterPro" id="IPR018042">
    <property type="entry name" value="Aspartate_kinase_CS"/>
</dbReference>
<evidence type="ECO:0000256" key="5">
    <source>
        <dbReference type="ARBA" id="ARBA00010122"/>
    </source>
</evidence>
<dbReference type="UniPathway" id="UPA00034">
    <property type="reaction ID" value="UER00015"/>
</dbReference>
<comment type="similarity">
    <text evidence="5 15">Belongs to the aspartokinase family.</text>
</comment>
<feature type="binding site" evidence="14">
    <location>
        <begin position="172"/>
        <end position="173"/>
    </location>
    <ligand>
        <name>ATP</name>
        <dbReference type="ChEBI" id="CHEBI:30616"/>
    </ligand>
</feature>
<keyword evidence="10 14" id="KW-0067">ATP-binding</keyword>
<dbReference type="GO" id="GO:0009090">
    <property type="term" value="P:homoserine biosynthetic process"/>
    <property type="evidence" value="ECO:0007669"/>
    <property type="project" value="TreeGrafter"/>
</dbReference>
<dbReference type="EMBL" id="FOIF01000068">
    <property type="protein sequence ID" value="SET17453.1"/>
    <property type="molecule type" value="Genomic_DNA"/>
</dbReference>
<dbReference type="GO" id="GO:0005524">
    <property type="term" value="F:ATP binding"/>
    <property type="evidence" value="ECO:0007669"/>
    <property type="project" value="UniProtKB-KW"/>
</dbReference>
<evidence type="ECO:0000256" key="7">
    <source>
        <dbReference type="ARBA" id="ARBA00022679"/>
    </source>
</evidence>
<accession>A0A1I0CD26</accession>
<dbReference type="FunFam" id="3.40.1160.10:FF:000002">
    <property type="entry name" value="Aspartokinase"/>
    <property type="match status" value="1"/>
</dbReference>
<dbReference type="Gene3D" id="3.40.1160.10">
    <property type="entry name" value="Acetylglutamate kinase-like"/>
    <property type="match status" value="1"/>
</dbReference>
<dbReference type="GO" id="GO:0004072">
    <property type="term" value="F:aspartate kinase activity"/>
    <property type="evidence" value="ECO:0007669"/>
    <property type="project" value="UniProtKB-EC"/>
</dbReference>
<dbReference type="Pfam" id="PF22468">
    <property type="entry name" value="ACT_9"/>
    <property type="match status" value="1"/>
</dbReference>
<dbReference type="InterPro" id="IPR045865">
    <property type="entry name" value="ACT-like_dom_sf"/>
</dbReference>
<dbReference type="GO" id="GO:0019877">
    <property type="term" value="P:diaminopimelate biosynthetic process"/>
    <property type="evidence" value="ECO:0007669"/>
    <property type="project" value="UniProtKB-KW"/>
</dbReference>
<evidence type="ECO:0000313" key="18">
    <source>
        <dbReference type="EMBL" id="SET17453.1"/>
    </source>
</evidence>
<keyword evidence="19" id="KW-1185">Reference proteome</keyword>
<dbReference type="PROSITE" id="PS51671">
    <property type="entry name" value="ACT"/>
    <property type="match status" value="1"/>
</dbReference>
<evidence type="ECO:0000256" key="4">
    <source>
        <dbReference type="ARBA" id="ARBA00005139"/>
    </source>
</evidence>
<feature type="binding site" evidence="14">
    <location>
        <position position="47"/>
    </location>
    <ligand>
        <name>substrate</name>
    </ligand>
</feature>
<evidence type="ECO:0000256" key="1">
    <source>
        <dbReference type="ARBA" id="ARBA00003121"/>
    </source>
</evidence>
<keyword evidence="6 16" id="KW-0028">Amino-acid biosynthesis</keyword>
<gene>
    <name evidence="18" type="ORF">SAMN03080614_10688</name>
</gene>
<dbReference type="InterPro" id="IPR001048">
    <property type="entry name" value="Asp/Glu/Uridylate_kinase"/>
</dbReference>
<feature type="binding site" evidence="14">
    <location>
        <begin position="208"/>
        <end position="209"/>
    </location>
    <ligand>
        <name>ATP</name>
        <dbReference type="ChEBI" id="CHEBI:30616"/>
    </ligand>
</feature>
<dbReference type="InterPro" id="IPR005260">
    <property type="entry name" value="Asp_kin_monofn"/>
</dbReference>
<dbReference type="NCBIfam" id="TIGR00657">
    <property type="entry name" value="asp_kinases"/>
    <property type="match status" value="1"/>
</dbReference>
<keyword evidence="7 15" id="KW-0808">Transferase</keyword>
<dbReference type="Pfam" id="PF00696">
    <property type="entry name" value="AA_kinase"/>
    <property type="match status" value="1"/>
</dbReference>
<dbReference type="STRING" id="1120990.SAMN03080614_10688"/>
<proteinExistence type="inferred from homology"/>
<dbReference type="NCBIfam" id="NF005155">
    <property type="entry name" value="PRK06635.1-4"/>
    <property type="match status" value="1"/>
</dbReference>
<dbReference type="PROSITE" id="PS00324">
    <property type="entry name" value="ASPARTOKINASE"/>
    <property type="match status" value="1"/>
</dbReference>
<comment type="pathway">
    <text evidence="2 16">Amino-acid biosynthesis; L-lysine biosynthesis via DAP pathway; (S)-tetrahydrodipicolinate from L-aspartate: step 1/4.</text>
</comment>
<dbReference type="SUPFAM" id="SSF53633">
    <property type="entry name" value="Carbamate kinase-like"/>
    <property type="match status" value="1"/>
</dbReference>
<keyword evidence="9 15" id="KW-0418">Kinase</keyword>
<dbReference type="PIRSF" id="PIRSF000726">
    <property type="entry name" value="Asp_kin"/>
    <property type="match status" value="1"/>
</dbReference>
<evidence type="ECO:0000256" key="16">
    <source>
        <dbReference type="RuleBase" id="RU004249"/>
    </source>
</evidence>
<dbReference type="InterPro" id="IPR054352">
    <property type="entry name" value="ACT_Aspartokinase"/>
</dbReference>
<evidence type="ECO:0000256" key="6">
    <source>
        <dbReference type="ARBA" id="ARBA00022605"/>
    </source>
</evidence>
<evidence type="ECO:0000256" key="12">
    <source>
        <dbReference type="ARBA" id="ARBA00023154"/>
    </source>
</evidence>
<evidence type="ECO:0000256" key="14">
    <source>
        <dbReference type="PIRSR" id="PIRSR000726-1"/>
    </source>
</evidence>
<reference evidence="19" key="1">
    <citation type="submission" date="2016-10" db="EMBL/GenBank/DDBJ databases">
        <authorList>
            <person name="Varghese N."/>
            <person name="Submissions S."/>
        </authorList>
    </citation>
    <scope>NUCLEOTIDE SEQUENCE [LARGE SCALE GENOMIC DNA]</scope>
    <source>
        <strain evidence="19">DSM 13577</strain>
    </source>
</reference>
<dbReference type="SUPFAM" id="SSF55021">
    <property type="entry name" value="ACT-like"/>
    <property type="match status" value="2"/>
</dbReference>
<comment type="catalytic activity">
    <reaction evidence="13 15">
        <text>L-aspartate + ATP = 4-phospho-L-aspartate + ADP</text>
        <dbReference type="Rhea" id="RHEA:23776"/>
        <dbReference type="ChEBI" id="CHEBI:29991"/>
        <dbReference type="ChEBI" id="CHEBI:30616"/>
        <dbReference type="ChEBI" id="CHEBI:57535"/>
        <dbReference type="ChEBI" id="CHEBI:456216"/>
        <dbReference type="EC" id="2.7.2.4"/>
    </reaction>
</comment>
<protein>
    <recommendedName>
        <fullName evidence="15">Aspartokinase</fullName>
        <ecNumber evidence="15">2.7.2.4</ecNumber>
    </recommendedName>
</protein>
<feature type="binding site" evidence="14">
    <location>
        <position position="178"/>
    </location>
    <ligand>
        <name>ATP</name>
        <dbReference type="ChEBI" id="CHEBI:30616"/>
    </ligand>
</feature>
<dbReference type="InterPro" id="IPR036393">
    <property type="entry name" value="AceGlu_kinase-like_sf"/>
</dbReference>
<evidence type="ECO:0000256" key="15">
    <source>
        <dbReference type="RuleBase" id="RU003448"/>
    </source>
</evidence>
<dbReference type="PANTHER" id="PTHR21499:SF68">
    <property type="entry name" value="ASPARTOKINASE 2"/>
    <property type="match status" value="1"/>
</dbReference>
<dbReference type="NCBIfam" id="NF005154">
    <property type="entry name" value="PRK06635.1-2"/>
    <property type="match status" value="1"/>
</dbReference>
<feature type="binding site" evidence="14">
    <location>
        <begin position="7"/>
        <end position="10"/>
    </location>
    <ligand>
        <name>ATP</name>
        <dbReference type="ChEBI" id="CHEBI:30616"/>
    </ligand>
</feature>
<dbReference type="CDD" id="cd04246">
    <property type="entry name" value="AAK_AK-DapG-like"/>
    <property type="match status" value="1"/>
</dbReference>
<comment type="pathway">
    <text evidence="4 16">Amino-acid biosynthesis; L-threonine biosynthesis; L-threonine from L-aspartate: step 1/5.</text>
</comment>
<dbReference type="InterPro" id="IPR001341">
    <property type="entry name" value="Asp_kinase"/>
</dbReference>
<keyword evidence="12" id="KW-0457">Lysine biosynthesis</keyword>
<name>A0A1I0CD26_9FIRM</name>
<dbReference type="EC" id="2.7.2.4" evidence="15"/>
<dbReference type="GO" id="GO:0009089">
    <property type="term" value="P:lysine biosynthetic process via diaminopimelate"/>
    <property type="evidence" value="ECO:0007669"/>
    <property type="project" value="UniProtKB-UniPathway"/>
</dbReference>
<keyword evidence="8 14" id="KW-0547">Nucleotide-binding</keyword>
<feature type="binding site" evidence="14">
    <location>
        <position position="74"/>
    </location>
    <ligand>
        <name>substrate</name>
    </ligand>
</feature>
<evidence type="ECO:0000256" key="3">
    <source>
        <dbReference type="ARBA" id="ARBA00004986"/>
    </source>
</evidence>
<organism evidence="18 19">
    <name type="scientific">Anaerobranca gottschalkii DSM 13577</name>
    <dbReference type="NCBI Taxonomy" id="1120990"/>
    <lineage>
        <taxon>Bacteria</taxon>
        <taxon>Bacillati</taxon>
        <taxon>Bacillota</taxon>
        <taxon>Clostridia</taxon>
        <taxon>Eubacteriales</taxon>
        <taxon>Proteinivoracaceae</taxon>
        <taxon>Anaerobranca</taxon>
    </lineage>
</organism>
<dbReference type="UniPathway" id="UPA00050">
    <property type="reaction ID" value="UER00461"/>
</dbReference>
<comment type="function">
    <text evidence="1">Catalyzes the phosphorylation of the beta-carboxyl group of aspartic acid with ATP to yield 4-phospho-L-aspartate, which is involved in the branched biosynthetic pathway leading to the biosynthesis of amino acids threonine, isoleucine and methionine.</text>
</comment>
<evidence type="ECO:0000313" key="19">
    <source>
        <dbReference type="Proteomes" id="UP000243819"/>
    </source>
</evidence>
<dbReference type="PANTHER" id="PTHR21499">
    <property type="entry name" value="ASPARTATE KINASE"/>
    <property type="match status" value="1"/>
</dbReference>
<dbReference type="AlphaFoldDB" id="A0A1I0CD26"/>
<evidence type="ECO:0000256" key="13">
    <source>
        <dbReference type="ARBA" id="ARBA00047872"/>
    </source>
</evidence>
<dbReference type="CDD" id="cd04923">
    <property type="entry name" value="ACT_AK-LysC-DapG-like_2"/>
    <property type="match status" value="1"/>
</dbReference>
<dbReference type="UniPathway" id="UPA00051">
    <property type="reaction ID" value="UER00462"/>
</dbReference>